<proteinExistence type="predicted"/>
<dbReference type="Gene3D" id="3.40.190.10">
    <property type="entry name" value="Periplasmic binding protein-like II"/>
    <property type="match status" value="2"/>
</dbReference>
<dbReference type="Pfam" id="PF13531">
    <property type="entry name" value="SBP_bac_11"/>
    <property type="match status" value="1"/>
</dbReference>
<dbReference type="Proteomes" id="UP000185657">
    <property type="component" value="Unassembled WGS sequence"/>
</dbReference>
<gene>
    <name evidence="1" type="ORF">LPB72_15955</name>
</gene>
<evidence type="ECO:0008006" key="3">
    <source>
        <dbReference type="Google" id="ProtNLM"/>
    </source>
</evidence>
<dbReference type="PANTHER" id="PTHR30632:SF11">
    <property type="entry name" value="BLR4797 PROTEIN"/>
    <property type="match status" value="1"/>
</dbReference>
<comment type="caution">
    <text evidence="1">The sequence shown here is derived from an EMBL/GenBank/DDBJ whole genome shotgun (WGS) entry which is preliminary data.</text>
</comment>
<protein>
    <recommendedName>
        <fullName evidence="3">Molybdate ABC transporter substrate-binding protein</fullName>
    </recommendedName>
</protein>
<organism evidence="1 2">
    <name type="scientific">Hydrogenophaga crassostreae</name>
    <dbReference type="NCBI Taxonomy" id="1763535"/>
    <lineage>
        <taxon>Bacteria</taxon>
        <taxon>Pseudomonadati</taxon>
        <taxon>Pseudomonadota</taxon>
        <taxon>Betaproteobacteria</taxon>
        <taxon>Burkholderiales</taxon>
        <taxon>Comamonadaceae</taxon>
        <taxon>Hydrogenophaga</taxon>
    </lineage>
</organism>
<dbReference type="InterPro" id="IPR050682">
    <property type="entry name" value="ModA/WtpA"/>
</dbReference>
<evidence type="ECO:0000313" key="1">
    <source>
        <dbReference type="EMBL" id="OAD40411.1"/>
    </source>
</evidence>
<name>A0ABX2U3G4_9BURK</name>
<accession>A0ABX2U3G4</accession>
<dbReference type="SUPFAM" id="SSF53850">
    <property type="entry name" value="Periplasmic binding protein-like II"/>
    <property type="match status" value="1"/>
</dbReference>
<evidence type="ECO:0000313" key="2">
    <source>
        <dbReference type="Proteomes" id="UP000185657"/>
    </source>
</evidence>
<keyword evidence="2" id="KW-1185">Reference proteome</keyword>
<reference evidence="1 2" key="1">
    <citation type="submission" date="2016-02" db="EMBL/GenBank/DDBJ databases">
        <title>Draft genome sequence of Hydrogenophaga sp. LPB0072.</title>
        <authorList>
            <person name="Shin S.-K."/>
            <person name="Yi H."/>
        </authorList>
    </citation>
    <scope>NUCLEOTIDE SEQUENCE [LARGE SCALE GENOMIC DNA]</scope>
    <source>
        <strain evidence="1 2">LPB0072</strain>
    </source>
</reference>
<sequence>MLSGGALQGLVAQLHDSFLSETGCEVEYVFDAVGTIEDGFTDGEAADLVALTDAQITQLEQDGHVVAGSARILGVVKTGVAVRKGDQVPDIGSTDAFEAALLAAEGIYIPDPKLSTAGAHILRVLRKLGIDEDELKTRLHTFPNSEDALAALAKGKGKGLLGCIQTTEIRFAPDVVVAGLLPGKLGLSTIYSVAVTTSSKKPELATQFISKLIGADAAPLRVEIGFEA</sequence>
<dbReference type="PANTHER" id="PTHR30632">
    <property type="entry name" value="MOLYBDATE-BINDING PERIPLASMIC PROTEIN"/>
    <property type="match status" value="1"/>
</dbReference>
<dbReference type="EMBL" id="LVWD01000030">
    <property type="protein sequence ID" value="OAD40411.1"/>
    <property type="molecule type" value="Genomic_DNA"/>
</dbReference>